<feature type="transmembrane region" description="Helical" evidence="5">
    <location>
        <begin position="344"/>
        <end position="363"/>
    </location>
</feature>
<evidence type="ECO:0000256" key="4">
    <source>
        <dbReference type="ARBA" id="ARBA00023136"/>
    </source>
</evidence>
<accession>A0A2A2SET8</accession>
<evidence type="ECO:0000256" key="2">
    <source>
        <dbReference type="ARBA" id="ARBA00022692"/>
    </source>
</evidence>
<feature type="transmembrane region" description="Helical" evidence="5">
    <location>
        <begin position="307"/>
        <end position="332"/>
    </location>
</feature>
<proteinExistence type="predicted"/>
<keyword evidence="4 5" id="KW-0472">Membrane</keyword>
<dbReference type="AlphaFoldDB" id="A0A2A2SET8"/>
<dbReference type="InterPro" id="IPR020846">
    <property type="entry name" value="MFS_dom"/>
</dbReference>
<feature type="transmembrane region" description="Helical" evidence="5">
    <location>
        <begin position="15"/>
        <end position="33"/>
    </location>
</feature>
<dbReference type="Proteomes" id="UP000218151">
    <property type="component" value="Unassembled WGS sequence"/>
</dbReference>
<dbReference type="EMBL" id="NSLI01000003">
    <property type="protein sequence ID" value="PAX07692.1"/>
    <property type="molecule type" value="Genomic_DNA"/>
</dbReference>
<dbReference type="SUPFAM" id="SSF103473">
    <property type="entry name" value="MFS general substrate transporter"/>
    <property type="match status" value="1"/>
</dbReference>
<feature type="transmembrane region" description="Helical" evidence="5">
    <location>
        <begin position="282"/>
        <end position="301"/>
    </location>
</feature>
<feature type="transmembrane region" description="Helical" evidence="5">
    <location>
        <begin position="251"/>
        <end position="270"/>
    </location>
</feature>
<dbReference type="PROSITE" id="PS50850">
    <property type="entry name" value="MFS"/>
    <property type="match status" value="1"/>
</dbReference>
<dbReference type="InterPro" id="IPR036259">
    <property type="entry name" value="MFS_trans_sf"/>
</dbReference>
<sequence>MDPRPRRAAEPGDRFLLLFALANAGGVVAYAPFLTLLLPVKLAAIAGEARIEWLGAATLAGAGAASLSNLLVGWASDVVGTRRAWAAAGLCLTLASYALLHAAASPLEIVAAVAAYQLALNALLAPLAAWAADEVPDRRKGLLGGLLGAGPPAGALAGVAATLPGLPTEAARLGVVCAIVFALTAPLLLLRTPAYPDQPLAEPAPRRTAARRDFALLWLARLLVQVAGNVMFGFLLYYFQTLPDAPSEAGVARLSALALALAFPIALAAGRISDRLGPRKPFLLAAAAATALGLALMAASATQLPAAIGYALFGCGGAVFLALHSGYAMQLLPTPGRRGRDLGLLNLANTLPAIVAPLLAISLVPGRGFGPLLALLAALIVVAGACVALVRRDAPRRLK</sequence>
<evidence type="ECO:0000313" key="8">
    <source>
        <dbReference type="Proteomes" id="UP000218151"/>
    </source>
</evidence>
<evidence type="ECO:0000256" key="5">
    <source>
        <dbReference type="SAM" id="Phobius"/>
    </source>
</evidence>
<dbReference type="GO" id="GO:0022857">
    <property type="term" value="F:transmembrane transporter activity"/>
    <property type="evidence" value="ECO:0007669"/>
    <property type="project" value="InterPro"/>
</dbReference>
<reference evidence="8" key="1">
    <citation type="submission" date="2017-09" db="EMBL/GenBank/DDBJ databases">
        <authorList>
            <person name="Feng G."/>
            <person name="Zhu H."/>
        </authorList>
    </citation>
    <scope>NUCLEOTIDE SEQUENCE [LARGE SCALE GENOMIC DNA]</scope>
    <source>
        <strain evidence="8">1PNM-20</strain>
    </source>
</reference>
<evidence type="ECO:0000259" key="6">
    <source>
        <dbReference type="PROSITE" id="PS50850"/>
    </source>
</evidence>
<feature type="domain" description="Major facilitator superfamily (MFS) profile" evidence="6">
    <location>
        <begin position="213"/>
        <end position="399"/>
    </location>
</feature>
<organism evidence="7 8">
    <name type="scientific">Sphingomonas lenta</name>
    <dbReference type="NCBI Taxonomy" id="1141887"/>
    <lineage>
        <taxon>Bacteria</taxon>
        <taxon>Pseudomonadati</taxon>
        <taxon>Pseudomonadota</taxon>
        <taxon>Alphaproteobacteria</taxon>
        <taxon>Sphingomonadales</taxon>
        <taxon>Sphingomonadaceae</taxon>
        <taxon>Sphingomonas</taxon>
    </lineage>
</organism>
<keyword evidence="3 5" id="KW-1133">Transmembrane helix</keyword>
<feature type="transmembrane region" description="Helical" evidence="5">
    <location>
        <begin position="142"/>
        <end position="164"/>
    </location>
</feature>
<feature type="transmembrane region" description="Helical" evidence="5">
    <location>
        <begin position="109"/>
        <end position="130"/>
    </location>
</feature>
<dbReference type="Pfam" id="PF07690">
    <property type="entry name" value="MFS_1"/>
    <property type="match status" value="1"/>
</dbReference>
<dbReference type="InterPro" id="IPR001958">
    <property type="entry name" value="Tet-R_TetA/multi-R_MdtG-like"/>
</dbReference>
<keyword evidence="2 5" id="KW-0812">Transmembrane</keyword>
<dbReference type="PANTHER" id="PTHR23528">
    <property type="match status" value="1"/>
</dbReference>
<name>A0A2A2SET8_9SPHN</name>
<dbReference type="RefSeq" id="WP_095997934.1">
    <property type="nucleotide sequence ID" value="NZ_NSLI01000003.1"/>
</dbReference>
<feature type="transmembrane region" description="Helical" evidence="5">
    <location>
        <begin position="216"/>
        <end position="239"/>
    </location>
</feature>
<evidence type="ECO:0000256" key="1">
    <source>
        <dbReference type="ARBA" id="ARBA00004141"/>
    </source>
</evidence>
<keyword evidence="8" id="KW-1185">Reference proteome</keyword>
<feature type="transmembrane region" description="Helical" evidence="5">
    <location>
        <begin position="84"/>
        <end position="103"/>
    </location>
</feature>
<evidence type="ECO:0000256" key="3">
    <source>
        <dbReference type="ARBA" id="ARBA00022989"/>
    </source>
</evidence>
<comment type="caution">
    <text evidence="7">The sequence shown here is derived from an EMBL/GenBank/DDBJ whole genome shotgun (WGS) entry which is preliminary data.</text>
</comment>
<comment type="subcellular location">
    <subcellularLocation>
        <location evidence="1">Membrane</location>
        <topology evidence="1">Multi-pass membrane protein</topology>
    </subcellularLocation>
</comment>
<feature type="transmembrane region" description="Helical" evidence="5">
    <location>
        <begin position="369"/>
        <end position="390"/>
    </location>
</feature>
<feature type="transmembrane region" description="Helical" evidence="5">
    <location>
        <begin position="53"/>
        <end position="72"/>
    </location>
</feature>
<dbReference type="PANTHER" id="PTHR23528:SF1">
    <property type="entry name" value="MAJOR FACILITATOR SUPERFAMILY (MFS) PROFILE DOMAIN-CONTAINING PROTEIN"/>
    <property type="match status" value="1"/>
</dbReference>
<dbReference type="GO" id="GO:0016020">
    <property type="term" value="C:membrane"/>
    <property type="evidence" value="ECO:0007669"/>
    <property type="project" value="UniProtKB-SubCell"/>
</dbReference>
<dbReference type="Gene3D" id="1.20.1250.20">
    <property type="entry name" value="MFS general substrate transporter like domains"/>
    <property type="match status" value="2"/>
</dbReference>
<dbReference type="OrthoDB" id="7428510at2"/>
<evidence type="ECO:0000313" key="7">
    <source>
        <dbReference type="EMBL" id="PAX07692.1"/>
    </source>
</evidence>
<gene>
    <name evidence="7" type="ORF">CKY28_08600</name>
</gene>
<dbReference type="InterPro" id="IPR011701">
    <property type="entry name" value="MFS"/>
</dbReference>
<dbReference type="PRINTS" id="PR01035">
    <property type="entry name" value="TCRTETA"/>
</dbReference>
<protein>
    <submittedName>
        <fullName evidence="7">MFS transporter</fullName>
    </submittedName>
</protein>
<feature type="transmembrane region" description="Helical" evidence="5">
    <location>
        <begin position="170"/>
        <end position="190"/>
    </location>
</feature>